<keyword evidence="7" id="KW-1185">Reference proteome</keyword>
<keyword evidence="2" id="KW-1277">Toxin-antitoxin system</keyword>
<dbReference type="PANTHER" id="PTHR34139">
    <property type="entry name" value="UPF0331 PROTEIN MJ0127"/>
    <property type="match status" value="1"/>
</dbReference>
<evidence type="ECO:0000256" key="2">
    <source>
        <dbReference type="ARBA" id="ARBA00022649"/>
    </source>
</evidence>
<dbReference type="InterPro" id="IPR051813">
    <property type="entry name" value="HepT_RNase_toxin"/>
</dbReference>
<reference evidence="6" key="1">
    <citation type="submission" date="2023-06" db="EMBL/GenBank/DDBJ databases">
        <title>Draft genome sequence of Nocardioides sp. SOB77.</title>
        <authorList>
            <person name="Zhang G."/>
        </authorList>
    </citation>
    <scope>NUCLEOTIDE SEQUENCE</scope>
    <source>
        <strain evidence="6">SOB77</strain>
    </source>
</reference>
<dbReference type="PANTHER" id="PTHR34139:SF1">
    <property type="entry name" value="RNASE MJ1380-RELATED"/>
    <property type="match status" value="1"/>
</dbReference>
<gene>
    <name evidence="6" type="ORF">QWY28_23140</name>
</gene>
<evidence type="ECO:0000313" key="6">
    <source>
        <dbReference type="EMBL" id="MDN4175871.1"/>
    </source>
</evidence>
<evidence type="ECO:0000256" key="5">
    <source>
        <dbReference type="ARBA" id="ARBA00022801"/>
    </source>
</evidence>
<sequence length="119" mass="13461">MELKVAKELLHIQSWLARVDQIVERGKEVYVDDALLQEAGDSLMMKLGEAANRLSRLDVLAPDGVEWALAVANRNFIIHQYDEINRELTWLTLSRDLPTWKVSLQGLFDEAEAALDGAE</sequence>
<dbReference type="InterPro" id="IPR008201">
    <property type="entry name" value="HepT-like"/>
</dbReference>
<organism evidence="6 7">
    <name type="scientific">Nocardioides oceani</name>
    <dbReference type="NCBI Taxonomy" id="3058369"/>
    <lineage>
        <taxon>Bacteria</taxon>
        <taxon>Bacillati</taxon>
        <taxon>Actinomycetota</taxon>
        <taxon>Actinomycetes</taxon>
        <taxon>Propionibacteriales</taxon>
        <taxon>Nocardioidaceae</taxon>
        <taxon>Nocardioides</taxon>
    </lineage>
</organism>
<name>A0ABT8FMX6_9ACTN</name>
<comment type="caution">
    <text evidence="6">The sequence shown here is derived from an EMBL/GenBank/DDBJ whole genome shotgun (WGS) entry which is preliminary data.</text>
</comment>
<dbReference type="RefSeq" id="WP_300955279.1">
    <property type="nucleotide sequence ID" value="NZ_JAUHJQ010000037.1"/>
</dbReference>
<dbReference type="Proteomes" id="UP001168620">
    <property type="component" value="Unassembled WGS sequence"/>
</dbReference>
<keyword evidence="1" id="KW-0597">Phosphoprotein</keyword>
<keyword evidence="3" id="KW-0540">Nuclease</keyword>
<evidence type="ECO:0000313" key="7">
    <source>
        <dbReference type="Proteomes" id="UP001168620"/>
    </source>
</evidence>
<keyword evidence="4" id="KW-0547">Nucleotide-binding</keyword>
<evidence type="ECO:0000256" key="3">
    <source>
        <dbReference type="ARBA" id="ARBA00022722"/>
    </source>
</evidence>
<dbReference type="Pfam" id="PF01934">
    <property type="entry name" value="HepT-like"/>
    <property type="match status" value="1"/>
</dbReference>
<keyword evidence="5" id="KW-0378">Hydrolase</keyword>
<accession>A0ABT8FMX6</accession>
<evidence type="ECO:0000256" key="1">
    <source>
        <dbReference type="ARBA" id="ARBA00022553"/>
    </source>
</evidence>
<evidence type="ECO:0000256" key="4">
    <source>
        <dbReference type="ARBA" id="ARBA00022741"/>
    </source>
</evidence>
<proteinExistence type="predicted"/>
<dbReference type="EMBL" id="JAUHJQ010000037">
    <property type="protein sequence ID" value="MDN4175871.1"/>
    <property type="molecule type" value="Genomic_DNA"/>
</dbReference>
<protein>
    <submittedName>
        <fullName evidence="6">DUF86 domain-containing protein</fullName>
    </submittedName>
</protein>